<feature type="region of interest" description="Disordered" evidence="3">
    <location>
        <begin position="1251"/>
        <end position="1306"/>
    </location>
</feature>
<feature type="coiled-coil region" evidence="2">
    <location>
        <begin position="1405"/>
        <end position="1432"/>
    </location>
</feature>
<dbReference type="OMA" id="DPAQDCQ"/>
<accession>A0A2K6D1T9</accession>
<evidence type="ECO:0000256" key="3">
    <source>
        <dbReference type="SAM" id="MobiDB-lite"/>
    </source>
</evidence>
<feature type="coiled-coil region" evidence="2">
    <location>
        <begin position="476"/>
        <end position="595"/>
    </location>
</feature>
<feature type="coiled-coil region" evidence="2">
    <location>
        <begin position="1335"/>
        <end position="1376"/>
    </location>
</feature>
<dbReference type="GO" id="GO:0007098">
    <property type="term" value="P:centrosome cycle"/>
    <property type="evidence" value="ECO:0007669"/>
    <property type="project" value="TreeGrafter"/>
</dbReference>
<feature type="coiled-coil region" evidence="2">
    <location>
        <begin position="1593"/>
        <end position="1683"/>
    </location>
</feature>
<proteinExistence type="predicted"/>
<protein>
    <recommendedName>
        <fullName evidence="4">Rootletin-like coiled-coil domain-containing protein</fullName>
    </recommendedName>
</protein>
<feature type="compositionally biased region" description="Pro residues" evidence="3">
    <location>
        <begin position="1290"/>
        <end position="1300"/>
    </location>
</feature>
<feature type="region of interest" description="Disordered" evidence="3">
    <location>
        <begin position="1758"/>
        <end position="1780"/>
    </location>
</feature>
<dbReference type="PANTHER" id="PTHR23159:SF17">
    <property type="entry name" value="ROOTLETIN"/>
    <property type="match status" value="1"/>
</dbReference>
<dbReference type="GO" id="GO:0005813">
    <property type="term" value="C:centrosome"/>
    <property type="evidence" value="ECO:0007669"/>
    <property type="project" value="TreeGrafter"/>
</dbReference>
<dbReference type="InterPro" id="IPR055167">
    <property type="entry name" value="Rootletin-like_CC"/>
</dbReference>
<reference evidence="5" key="1">
    <citation type="submission" date="2025-08" db="UniProtKB">
        <authorList>
            <consortium name="Ensembl"/>
        </authorList>
    </citation>
    <scope>IDENTIFICATION</scope>
</reference>
<dbReference type="Ensembl" id="ENSMNET00000054291.1">
    <property type="protein sequence ID" value="ENSMNEP00000029877.1"/>
    <property type="gene ID" value="ENSMNEG00000038403.1"/>
</dbReference>
<feature type="coiled-coil region" evidence="2">
    <location>
        <begin position="1471"/>
        <end position="1498"/>
    </location>
</feature>
<organism evidence="5 6">
    <name type="scientific">Macaca nemestrina</name>
    <name type="common">Pig-tailed macaque</name>
    <dbReference type="NCBI Taxonomy" id="9545"/>
    <lineage>
        <taxon>Eukaryota</taxon>
        <taxon>Metazoa</taxon>
        <taxon>Chordata</taxon>
        <taxon>Craniata</taxon>
        <taxon>Vertebrata</taxon>
        <taxon>Euteleostomi</taxon>
        <taxon>Mammalia</taxon>
        <taxon>Eutheria</taxon>
        <taxon>Euarchontoglires</taxon>
        <taxon>Primates</taxon>
        <taxon>Haplorrhini</taxon>
        <taxon>Catarrhini</taxon>
        <taxon>Cercopithecidae</taxon>
        <taxon>Cercopithecinae</taxon>
        <taxon>Macaca</taxon>
    </lineage>
</organism>
<dbReference type="GeneTree" id="ENSGT00940000155758"/>
<dbReference type="Pfam" id="PF15035">
    <property type="entry name" value="Rootletin"/>
    <property type="match status" value="1"/>
</dbReference>
<name>A0A2K6D1T9_MACNE</name>
<feature type="compositionally biased region" description="Basic residues" evidence="3">
    <location>
        <begin position="1771"/>
        <end position="1780"/>
    </location>
</feature>
<keyword evidence="6" id="KW-1185">Reference proteome</keyword>
<evidence type="ECO:0000256" key="1">
    <source>
        <dbReference type="ARBA" id="ARBA00023054"/>
    </source>
</evidence>
<evidence type="ECO:0000313" key="6">
    <source>
        <dbReference type="Proteomes" id="UP000233120"/>
    </source>
</evidence>
<dbReference type="STRING" id="9545.ENSMNEP00000029877"/>
<feature type="coiled-coil region" evidence="2">
    <location>
        <begin position="1188"/>
        <end position="1229"/>
    </location>
</feature>
<feature type="compositionally biased region" description="Polar residues" evidence="3">
    <location>
        <begin position="1280"/>
        <end position="1289"/>
    </location>
</feature>
<dbReference type="GO" id="GO:0005814">
    <property type="term" value="C:centriole"/>
    <property type="evidence" value="ECO:0007669"/>
    <property type="project" value="TreeGrafter"/>
</dbReference>
<reference evidence="5" key="2">
    <citation type="submission" date="2025-09" db="UniProtKB">
        <authorList>
            <consortium name="Ensembl"/>
        </authorList>
    </citation>
    <scope>IDENTIFICATION</scope>
</reference>
<feature type="region of interest" description="Disordered" evidence="3">
    <location>
        <begin position="376"/>
        <end position="438"/>
    </location>
</feature>
<evidence type="ECO:0000259" key="4">
    <source>
        <dbReference type="Pfam" id="PF15035"/>
    </source>
</evidence>
<keyword evidence="1 2" id="KW-0175">Coiled coil</keyword>
<sequence>MKAQLTLETVIQTLERSVLGQEKGLGARDLAQDPQTIILPVRIREIVTCNLSQPERLVPLWTTEMALLLSLQEKNQLQQQELSHVEDLLAQSHAKRDELTIKYNALEQPVRLESGELEMQEPRGLLQQSVELWRQLQEEQLLAYQEGQQRQAQLVQQLQAKILQYKKRCSELEQQLLERSGEPEQQRLRDTEHSQDLESALIQLEEEQQKSASLVQVNKQLDQAGSASQALSEDIRKVTSDWTHRRKELEQREVAWRLKEESFNAYFSNEYSRLLLLWRQVGVGWLVSEVKMSTLGGELAWKSWGLVQSTGLRLGESGAEAALEKQVLLQVQLEEQLQDKVLHKKDLAQQQMQSDLDKADLSARVTKLALAVERLDQQGSGKPEALETEDGEGLQWRPAERLQPAGLSGQRIPSPPQRSWPGSSPSPHRGRSVASSNSSRLALIHSALHKRQLQVQDTRGHYEANQDLLGTLWKQLSDSEVERRALEEQLQHQQDKTDGAMQAHEDAQCEVQRLLNANELLSREKSNLAHSLQVAQQQAKELLKEREKLQAAQEELQQQEDAVQDGELERSHKQLEQLEGKRSGLAKELVEVREALSCPTLQRDMLQAQKAQVAEALTKVEAGRVELELSMTKLKAEEASLQDSLSKLSALNESLSQDRLDLNLLVAQLEEEKAALQARLRQAEQEATVAREQQERLEELRLEQEVALAGVAEDLQEALEQQLPRLLHELSRLQEQLAQLSQQLSGQEQELEQARWKPQWQVKAPERVAQEKEALAKGRTGLAMQLAAAEHEGITLSEEATRLRLEKEALGAACLKCNSTWLSSRPVGIRLEAGGQVLLLAKETLTGELAGLRQQIIATQQKASLDKELMAQKLVQAERDAQASLREQWAAQEEDLQGVQPEKEAAWRELEAKRAQLQSQQQREQEELLAQLEIEKEGLSKEIAALQQERDEGLLLAQGKKQQALSLKGSEKTPSEKLSEKLMGTRHSLRELLEAQRKLREGQEGLKVQRQEADKLWRSLGEGAKEREALRAAGKKVESECINLKFTDEDKEQKLALLEEAQAAMGKEDGELQTGLQEVECSRLEAWRELQELWRHMKMLDSENTRVGRELAELQGRLRAEKESRRETLGLRQMLLKGETSLEATRQELQVAQRKLPEQEGELRIRERGLLGSLEEVRGTENQQLDHARGLELKLEAAQAEAAELGLRLSAAEGQARDLEAELARVGVQRCAVEAQLGGLRSALCRGLALGSQPRPAPPPVPGSPTRDAPAGGSGERLSRPSTLERSPGSQPPFPGPATSPAPLDLDPEAVRGAFREFLQELRSTLREQDELRTQSALNRQLAEMEAERDTTTSRARQLQKAVAESEEALRSVDGRLSGVQAELALQEESVRLSEPERRPTLDQMATLERSLQATERELWASQEKISKMKANERKLKGDKRCLEEMLDASESRTIKLELQRHSLDGDHLGLSDREARAQALQNQMDSLQRQVADSEVKAGILQLKVEWLNGALAKVEEREGLLRVKIRGLAESSASLNRTQDKNLHLQKALTACEPDRQVLLEWLDAAGQTLSEAGKQSSSLGEQVQTLPGEVADLELQRAEAEGQLQQLREVLQQRQEGQAAALHTVQKLQDDQRLLQERLGSLQRALDQLEAEKREVERSALRLEKELVALRRVLDKVEREKLRSHKDTVPLSAEKGRPNRTLMEADLELQLEAQVVALEQSHSPAQLEVDEVERLCSAQAEGTLEAWERAHHQRVRELEDQVSTLKGPKVRRSRPPG</sequence>
<dbReference type="Proteomes" id="UP000233120">
    <property type="component" value="Unassembled WGS sequence"/>
</dbReference>
<evidence type="ECO:0000256" key="2">
    <source>
        <dbReference type="SAM" id="Coils"/>
    </source>
</evidence>
<dbReference type="PANTHER" id="PTHR23159">
    <property type="entry name" value="CENTROSOMAL PROTEIN 2"/>
    <property type="match status" value="1"/>
</dbReference>
<feature type="coiled-coil region" evidence="2">
    <location>
        <begin position="907"/>
        <end position="949"/>
    </location>
</feature>
<evidence type="ECO:0000313" key="5">
    <source>
        <dbReference type="Ensembl" id="ENSMNEP00000029877.1"/>
    </source>
</evidence>
<feature type="coiled-coil region" evidence="2">
    <location>
        <begin position="652"/>
        <end position="757"/>
    </location>
</feature>
<feature type="domain" description="Rootletin-like coiled-coil" evidence="4">
    <location>
        <begin position="140"/>
        <end position="281"/>
    </location>
</feature>